<evidence type="ECO:0000256" key="3">
    <source>
        <dbReference type="ARBA" id="ARBA00022692"/>
    </source>
</evidence>
<dbReference type="Pfam" id="PF00083">
    <property type="entry name" value="Sugar_tr"/>
    <property type="match status" value="1"/>
</dbReference>
<reference evidence="7 8" key="1">
    <citation type="journal article" date="2021" name="Commun. Biol.">
        <title>The genome of Shorea leprosula (Dipterocarpaceae) highlights the ecological relevance of drought in aseasonal tropical rainforests.</title>
        <authorList>
            <person name="Ng K.K.S."/>
            <person name="Kobayashi M.J."/>
            <person name="Fawcett J.A."/>
            <person name="Hatakeyama M."/>
            <person name="Paape T."/>
            <person name="Ng C.H."/>
            <person name="Ang C.C."/>
            <person name="Tnah L.H."/>
            <person name="Lee C.T."/>
            <person name="Nishiyama T."/>
            <person name="Sese J."/>
            <person name="O'Brien M.J."/>
            <person name="Copetti D."/>
            <person name="Mohd Noor M.I."/>
            <person name="Ong R.C."/>
            <person name="Putra M."/>
            <person name="Sireger I.Z."/>
            <person name="Indrioko S."/>
            <person name="Kosugi Y."/>
            <person name="Izuno A."/>
            <person name="Isagi Y."/>
            <person name="Lee S.L."/>
            <person name="Shimizu K.K."/>
        </authorList>
    </citation>
    <scope>NUCLEOTIDE SEQUENCE [LARGE SCALE GENOMIC DNA]</scope>
    <source>
        <strain evidence="7">214</strain>
    </source>
</reference>
<evidence type="ECO:0000313" key="8">
    <source>
        <dbReference type="Proteomes" id="UP001054252"/>
    </source>
</evidence>
<dbReference type="PANTHER" id="PTHR48020">
    <property type="entry name" value="PROTON MYO-INOSITOL COTRANSPORTER"/>
    <property type="match status" value="1"/>
</dbReference>
<feature type="signal peptide" evidence="6">
    <location>
        <begin position="1"/>
        <end position="16"/>
    </location>
</feature>
<evidence type="ECO:0000256" key="1">
    <source>
        <dbReference type="ARBA" id="ARBA00004370"/>
    </source>
</evidence>
<dbReference type="Proteomes" id="UP001054252">
    <property type="component" value="Unassembled WGS sequence"/>
</dbReference>
<accession>A0AAV5KS13</accession>
<keyword evidence="3" id="KW-0812">Transmembrane</keyword>
<dbReference type="Gene3D" id="1.20.1250.20">
    <property type="entry name" value="MFS general substrate transporter like domains"/>
    <property type="match status" value="1"/>
</dbReference>
<organism evidence="7 8">
    <name type="scientific">Rubroshorea leprosula</name>
    <dbReference type="NCBI Taxonomy" id="152421"/>
    <lineage>
        <taxon>Eukaryota</taxon>
        <taxon>Viridiplantae</taxon>
        <taxon>Streptophyta</taxon>
        <taxon>Embryophyta</taxon>
        <taxon>Tracheophyta</taxon>
        <taxon>Spermatophyta</taxon>
        <taxon>Magnoliopsida</taxon>
        <taxon>eudicotyledons</taxon>
        <taxon>Gunneridae</taxon>
        <taxon>Pentapetalae</taxon>
        <taxon>rosids</taxon>
        <taxon>malvids</taxon>
        <taxon>Malvales</taxon>
        <taxon>Dipterocarpaceae</taxon>
        <taxon>Rubroshorea</taxon>
    </lineage>
</organism>
<sequence length="151" mass="16913">MLGVSAVPAVIQFALMLLLPESPRWLFMKDDKNKAISVLSKIYDIARLEDEIEHLTAAAEEESRKSVIRYSDVFKIKEIRIAFLAGAGLLAFQQLTGINTIMYYSPTIVQMAGFRSNQLALLLSLIIWKERAWGSGYNANSESLLEQGDQS</sequence>
<keyword evidence="2" id="KW-0813">Transport</keyword>
<name>A0AAV5KS13_9ROSI</name>
<dbReference type="InterPro" id="IPR036259">
    <property type="entry name" value="MFS_trans_sf"/>
</dbReference>
<evidence type="ECO:0000256" key="6">
    <source>
        <dbReference type="SAM" id="SignalP"/>
    </source>
</evidence>
<keyword evidence="5" id="KW-0472">Membrane</keyword>
<gene>
    <name evidence="7" type="ORF">SLEP1_g36475</name>
</gene>
<feature type="chain" id="PRO_5043349453" evidence="6">
    <location>
        <begin position="17"/>
        <end position="151"/>
    </location>
</feature>
<dbReference type="EMBL" id="BPVZ01000075">
    <property type="protein sequence ID" value="GKV27290.1"/>
    <property type="molecule type" value="Genomic_DNA"/>
</dbReference>
<evidence type="ECO:0000256" key="4">
    <source>
        <dbReference type="ARBA" id="ARBA00022989"/>
    </source>
</evidence>
<dbReference type="InterPro" id="IPR005828">
    <property type="entry name" value="MFS_sugar_transport-like"/>
</dbReference>
<comment type="subcellular location">
    <subcellularLocation>
        <location evidence="1">Membrane</location>
    </subcellularLocation>
</comment>
<dbReference type="PANTHER" id="PTHR48020:SF12">
    <property type="entry name" value="PROTON MYO-INOSITOL COTRANSPORTER"/>
    <property type="match status" value="1"/>
</dbReference>
<dbReference type="GO" id="GO:0022857">
    <property type="term" value="F:transmembrane transporter activity"/>
    <property type="evidence" value="ECO:0007669"/>
    <property type="project" value="InterPro"/>
</dbReference>
<evidence type="ECO:0000313" key="7">
    <source>
        <dbReference type="EMBL" id="GKV27290.1"/>
    </source>
</evidence>
<keyword evidence="8" id="KW-1185">Reference proteome</keyword>
<evidence type="ECO:0000256" key="5">
    <source>
        <dbReference type="ARBA" id="ARBA00023136"/>
    </source>
</evidence>
<dbReference type="InterPro" id="IPR050814">
    <property type="entry name" value="Myo-inositol_Transporter"/>
</dbReference>
<keyword evidence="6" id="KW-0732">Signal</keyword>
<dbReference type="SUPFAM" id="SSF103473">
    <property type="entry name" value="MFS general substrate transporter"/>
    <property type="match status" value="1"/>
</dbReference>
<protein>
    <submittedName>
        <fullName evidence="7">Uncharacterized protein</fullName>
    </submittedName>
</protein>
<comment type="caution">
    <text evidence="7">The sequence shown here is derived from an EMBL/GenBank/DDBJ whole genome shotgun (WGS) entry which is preliminary data.</text>
</comment>
<dbReference type="GO" id="GO:0016020">
    <property type="term" value="C:membrane"/>
    <property type="evidence" value="ECO:0007669"/>
    <property type="project" value="UniProtKB-SubCell"/>
</dbReference>
<dbReference type="AlphaFoldDB" id="A0AAV5KS13"/>
<keyword evidence="4" id="KW-1133">Transmembrane helix</keyword>
<proteinExistence type="predicted"/>
<evidence type="ECO:0000256" key="2">
    <source>
        <dbReference type="ARBA" id="ARBA00022448"/>
    </source>
</evidence>